<dbReference type="AlphaFoldDB" id="A0A1V3XSQ4"/>
<keyword evidence="1" id="KW-0472">Membrane</keyword>
<dbReference type="Pfam" id="PF01148">
    <property type="entry name" value="CTP_transf_1"/>
    <property type="match status" value="1"/>
</dbReference>
<keyword evidence="1" id="KW-1133">Transmembrane helix</keyword>
<evidence type="ECO:0000256" key="1">
    <source>
        <dbReference type="SAM" id="Phobius"/>
    </source>
</evidence>
<evidence type="ECO:0000313" key="3">
    <source>
        <dbReference type="Proteomes" id="UP000189229"/>
    </source>
</evidence>
<reference evidence="2 3" key="1">
    <citation type="submission" date="2017-02" db="EMBL/GenBank/DDBJ databases">
        <title>Complete genome sequences of Mycobacterium kansasii strains isolated from rhesus macaques.</title>
        <authorList>
            <person name="Panda A."/>
            <person name="Nagaraj S."/>
            <person name="Zhao X."/>
            <person name="Tettelin H."/>
            <person name="Detolla L.J."/>
        </authorList>
    </citation>
    <scope>NUCLEOTIDE SEQUENCE [LARGE SCALE GENOMIC DNA]</scope>
    <source>
        <strain evidence="2 3">11-3813</strain>
    </source>
</reference>
<keyword evidence="1" id="KW-0812">Transmembrane</keyword>
<keyword evidence="2" id="KW-0548">Nucleotidyltransferase</keyword>
<feature type="transmembrane region" description="Helical" evidence="1">
    <location>
        <begin position="71"/>
        <end position="92"/>
    </location>
</feature>
<keyword evidence="2" id="KW-0808">Transferase</keyword>
<proteinExistence type="predicted"/>
<dbReference type="Proteomes" id="UP000189229">
    <property type="component" value="Unassembled WGS sequence"/>
</dbReference>
<comment type="caution">
    <text evidence="2">The sequence shown here is derived from an EMBL/GenBank/DDBJ whole genome shotgun (WGS) entry which is preliminary data.</text>
</comment>
<feature type="transmembrane region" description="Helical" evidence="1">
    <location>
        <begin position="98"/>
        <end position="116"/>
    </location>
</feature>
<gene>
    <name evidence="2" type="ORF">BZL30_0524</name>
</gene>
<feature type="transmembrane region" description="Helical" evidence="1">
    <location>
        <begin position="26"/>
        <end position="59"/>
    </location>
</feature>
<organism evidence="2 3">
    <name type="scientific">Mycobacterium kansasii</name>
    <dbReference type="NCBI Taxonomy" id="1768"/>
    <lineage>
        <taxon>Bacteria</taxon>
        <taxon>Bacillati</taxon>
        <taxon>Actinomycetota</taxon>
        <taxon>Actinomycetes</taxon>
        <taxon>Mycobacteriales</taxon>
        <taxon>Mycobacteriaceae</taxon>
        <taxon>Mycobacterium</taxon>
    </lineage>
</organism>
<accession>A0A1V3XSQ4</accession>
<dbReference type="GO" id="GO:0016779">
    <property type="term" value="F:nucleotidyltransferase activity"/>
    <property type="evidence" value="ECO:0007669"/>
    <property type="project" value="UniProtKB-KW"/>
</dbReference>
<evidence type="ECO:0000313" key="2">
    <source>
        <dbReference type="EMBL" id="OOK81826.1"/>
    </source>
</evidence>
<protein>
    <submittedName>
        <fullName evidence="2">Putative phosphatidate cytidylyltransferase</fullName>
    </submittedName>
</protein>
<dbReference type="EMBL" id="MVBM01000001">
    <property type="protein sequence ID" value="OOK81826.1"/>
    <property type="molecule type" value="Genomic_DNA"/>
</dbReference>
<name>A0A1V3XSQ4_MYCKA</name>
<sequence length="168" mass="17714">MPAPAPGRRPAARAEEDLPGRTRPAAAIAVGSGIGAVLVATLLLAPRGWVAICALAMAVASHEVVRRLREAGYLIPVIPLLVGGQVTIWLSWPYGARGVLAGFGAMVVVCMIWRLFMQDKRSDGGAERAAPGTTCVTRRPPSFWPRGWCCSAPSLRCWSTTAPAGCLP</sequence>